<dbReference type="PROSITE" id="PS51257">
    <property type="entry name" value="PROKAR_LIPOPROTEIN"/>
    <property type="match status" value="1"/>
</dbReference>
<dbReference type="Gene3D" id="2.60.40.2090">
    <property type="match status" value="1"/>
</dbReference>
<evidence type="ECO:0000313" key="10">
    <source>
        <dbReference type="EMBL" id="RDU50715.1"/>
    </source>
</evidence>
<dbReference type="EMBL" id="JACRTI010000004">
    <property type="protein sequence ID" value="MBC8600720.1"/>
    <property type="molecule type" value="Genomic_DNA"/>
</dbReference>
<dbReference type="Proteomes" id="UP000629596">
    <property type="component" value="Unassembled WGS sequence"/>
</dbReference>
<comment type="caution">
    <text evidence="10">The sequence shown here is derived from an EMBL/GenBank/DDBJ whole genome shotgun (WGS) entry which is preliminary data.</text>
</comment>
<dbReference type="RefSeq" id="WP_115498236.1">
    <property type="nucleotide sequence ID" value="NZ_JACRTI010000004.1"/>
</dbReference>
<keyword evidence="5" id="KW-0564">Palmitate</keyword>
<keyword evidence="12" id="KW-1185">Reference proteome</keyword>
<dbReference type="Proteomes" id="UP000256321">
    <property type="component" value="Unassembled WGS sequence"/>
</dbReference>
<evidence type="ECO:0000313" key="11">
    <source>
        <dbReference type="Proteomes" id="UP000256321"/>
    </source>
</evidence>
<reference evidence="10 11" key="1">
    <citation type="submission" date="2018-07" db="EMBL/GenBank/DDBJ databases">
        <title>Parabacteroides acidifaciens nov. sp., isolated from human feces.</title>
        <authorList>
            <person name="Wang Y.J."/>
        </authorList>
    </citation>
    <scope>NUCLEOTIDE SEQUENCE [LARGE SCALE GENOMIC DNA]</scope>
    <source>
        <strain evidence="10 11">426-9</strain>
    </source>
</reference>
<accession>A0A3D8HI96</accession>
<name>A0A3D8HI96_9BACT</name>
<dbReference type="EMBL" id="QREV01000004">
    <property type="protein sequence ID" value="RDU50715.1"/>
    <property type="molecule type" value="Genomic_DNA"/>
</dbReference>
<evidence type="ECO:0000313" key="12">
    <source>
        <dbReference type="Proteomes" id="UP000629596"/>
    </source>
</evidence>
<evidence type="ECO:0000256" key="8">
    <source>
        <dbReference type="SAM" id="MobiDB-lite"/>
    </source>
</evidence>
<evidence type="ECO:0000256" key="5">
    <source>
        <dbReference type="ARBA" id="ARBA00023139"/>
    </source>
</evidence>
<comment type="similarity">
    <text evidence="2">Belongs to the bacteroidetes fimbrillin superfamily. FimB/Mfa2 family.</text>
</comment>
<evidence type="ECO:0000256" key="3">
    <source>
        <dbReference type="ARBA" id="ARBA00022729"/>
    </source>
</evidence>
<organism evidence="10 11">
    <name type="scientific">Parabacteroides acidifaciens</name>
    <dbReference type="NCBI Taxonomy" id="2290935"/>
    <lineage>
        <taxon>Bacteria</taxon>
        <taxon>Pseudomonadati</taxon>
        <taxon>Bacteroidota</taxon>
        <taxon>Bacteroidia</taxon>
        <taxon>Bacteroidales</taxon>
        <taxon>Tannerellaceae</taxon>
        <taxon>Parabacteroides</taxon>
    </lineage>
</organism>
<keyword evidence="3" id="KW-0732">Signal</keyword>
<evidence type="ECO:0000256" key="4">
    <source>
        <dbReference type="ARBA" id="ARBA00023136"/>
    </source>
</evidence>
<keyword evidence="6" id="KW-0998">Cell outer membrane</keyword>
<comment type="subcellular location">
    <subcellularLocation>
        <location evidence="1">Cell outer membrane</location>
    </subcellularLocation>
</comment>
<reference evidence="9 12" key="2">
    <citation type="submission" date="2020-08" db="EMBL/GenBank/DDBJ databases">
        <title>Genome public.</title>
        <authorList>
            <person name="Liu C."/>
            <person name="Sun Q."/>
        </authorList>
    </citation>
    <scope>NUCLEOTIDE SEQUENCE [LARGE SCALE GENOMIC DNA]</scope>
    <source>
        <strain evidence="9 12">426_9</strain>
    </source>
</reference>
<evidence type="ECO:0000313" key="9">
    <source>
        <dbReference type="EMBL" id="MBC8600720.1"/>
    </source>
</evidence>
<dbReference type="Gene3D" id="2.60.40.2100">
    <property type="match status" value="1"/>
</dbReference>
<evidence type="ECO:0000256" key="2">
    <source>
        <dbReference type="ARBA" id="ARBA00007248"/>
    </source>
</evidence>
<evidence type="ECO:0000256" key="1">
    <source>
        <dbReference type="ARBA" id="ARBA00004442"/>
    </source>
</evidence>
<evidence type="ECO:0000256" key="6">
    <source>
        <dbReference type="ARBA" id="ARBA00023237"/>
    </source>
</evidence>
<gene>
    <name evidence="10" type="ORF">DWU89_03230</name>
    <name evidence="9" type="ORF">H8784_03185</name>
</gene>
<dbReference type="InterPro" id="IPR014941">
    <property type="entry name" value="FimB/Mfa2/Mfa3"/>
</dbReference>
<keyword evidence="4" id="KW-0472">Membrane</keyword>
<feature type="region of interest" description="Disordered" evidence="8">
    <location>
        <begin position="310"/>
        <end position="344"/>
    </location>
</feature>
<sequence length="370" mass="42282">MKHLSTLFTKTIGAMVLAGLASCDYFSDDSLQPCEYRLHFVYDYNMKFADAFQHEVDRAALFICDDKGNYIMRRDIEGAELKANNIKMDLEPGTYYAVTWAGLDDAFYEMPAPAPGTTTLQELRLRTLREADGTNGKDLVPLWHSLDTLTVVRNTHEDKYISLAKNTNRLRLVLQDTDGNCMDVRDFTFEIKADNGYMAHDNSLLDDPVISYLPYYTENVNIAEGDSLMGKPVMQTVAVAEMNTMRLMAGENYRLVVRHKNWEKDVLNINLNNYLLLTQMEGHNISAQEYLDRQDEYSIVFFLTPTYCPDCPDPEEPDPEDPDDPQEPDPDDGPYDPDPDIPDPVIPIVKYTCLKVQVKDWVIRINEGEL</sequence>
<dbReference type="Pfam" id="PF08842">
    <property type="entry name" value="Mfa2"/>
    <property type="match status" value="1"/>
</dbReference>
<protein>
    <submittedName>
        <fullName evidence="9">FimB/Mfa2 family fimbrial subunit</fullName>
    </submittedName>
</protein>
<proteinExistence type="inferred from homology"/>
<dbReference type="AlphaFoldDB" id="A0A3D8HI96"/>
<keyword evidence="7" id="KW-0449">Lipoprotein</keyword>
<evidence type="ECO:0000256" key="7">
    <source>
        <dbReference type="ARBA" id="ARBA00023288"/>
    </source>
</evidence>
<feature type="compositionally biased region" description="Acidic residues" evidence="8">
    <location>
        <begin position="312"/>
        <end position="341"/>
    </location>
</feature>
<dbReference type="GO" id="GO:0009279">
    <property type="term" value="C:cell outer membrane"/>
    <property type="evidence" value="ECO:0007669"/>
    <property type="project" value="UniProtKB-SubCell"/>
</dbReference>